<dbReference type="OrthoDB" id="8908892at2"/>
<dbReference type="KEGG" id="vei:Veis_5040"/>
<dbReference type="RefSeq" id="WP_011799423.1">
    <property type="nucleotide sequence ID" value="NC_008771.1"/>
</dbReference>
<dbReference type="HOGENOM" id="CLU_099832_0_0_4"/>
<feature type="chain" id="PRO_5002640318" evidence="1">
    <location>
        <begin position="25"/>
        <end position="212"/>
    </location>
</feature>
<dbReference type="EMBL" id="CP000543">
    <property type="protein sequence ID" value="ABM60726.1"/>
    <property type="molecule type" value="Genomic_DNA"/>
</dbReference>
<organism evidence="2 3">
    <name type="scientific">Verminephrobacter eiseniae (strain EF01-2)</name>
    <dbReference type="NCBI Taxonomy" id="391735"/>
    <lineage>
        <taxon>Bacteria</taxon>
        <taxon>Pseudomonadati</taxon>
        <taxon>Pseudomonadota</taxon>
        <taxon>Betaproteobacteria</taxon>
        <taxon>Burkholderiales</taxon>
        <taxon>Comamonadaceae</taxon>
        <taxon>Verminephrobacter</taxon>
    </lineage>
</organism>
<evidence type="ECO:0000313" key="2">
    <source>
        <dbReference type="EMBL" id="ABM60726.1"/>
    </source>
</evidence>
<feature type="signal peptide" evidence="1">
    <location>
        <begin position="1"/>
        <end position="24"/>
    </location>
</feature>
<proteinExistence type="predicted"/>
<dbReference type="GeneID" id="76463294"/>
<evidence type="ECO:0000313" key="3">
    <source>
        <dbReference type="Proteomes" id="UP000000374"/>
    </source>
</evidence>
<keyword evidence="1" id="KW-0732">Signal</keyword>
<geneLocation type="plasmid" evidence="2 3">
    <name>pVEIS01</name>
</geneLocation>
<dbReference type="Proteomes" id="UP000000374">
    <property type="component" value="Plasmid pVEIS01"/>
</dbReference>
<protein>
    <submittedName>
        <fullName evidence="2">Putative secreted protein</fullName>
    </submittedName>
</protein>
<keyword evidence="3" id="KW-1185">Reference proteome</keyword>
<evidence type="ECO:0000256" key="1">
    <source>
        <dbReference type="SAM" id="SignalP"/>
    </source>
</evidence>
<dbReference type="AlphaFoldDB" id="A1WSW9"/>
<sequence>MKLSRVLATFSVSFAATFSSAAHADDWGCEVLLCLSNPAGPMAVSQCVPPIKRLYAAIFKWKPDPFPTCTMATSQNGTRSYASVEYNNYYEPCPAGTSALSSGSNAVQGTPAQVQAQNNAGWWGNGPFTSFSVGIGDGAGLYPSEDKPLGKKVCVGNAVGTVNVTVGSNWEDRTTYQVGVYDRVAFIDQSLNGFAIKVFINNNLYRTIRPQL</sequence>
<accession>A1WSW9</accession>
<reference evidence="2 3" key="1">
    <citation type="submission" date="2006-12" db="EMBL/GenBank/DDBJ databases">
        <title>Complete sequence of plasmid pVEIS01 of Verminephrobacter eiseniae EF01-2.</title>
        <authorList>
            <consortium name="US DOE Joint Genome Institute"/>
            <person name="Copeland A."/>
            <person name="Lucas S."/>
            <person name="Lapidus A."/>
            <person name="Barry K."/>
            <person name="Detter J.C."/>
            <person name="Glavina del Rio T."/>
            <person name="Dalin E."/>
            <person name="Tice H."/>
            <person name="Pitluck S."/>
            <person name="Chertkov O."/>
            <person name="Brettin T."/>
            <person name="Bruce D."/>
            <person name="Han C."/>
            <person name="Tapia R."/>
            <person name="Gilna P."/>
            <person name="Schmutz J."/>
            <person name="Larimer F."/>
            <person name="Land M."/>
            <person name="Hauser L."/>
            <person name="Kyrpides N."/>
            <person name="Kim E."/>
            <person name="Stahl D."/>
            <person name="Richardson P."/>
        </authorList>
    </citation>
    <scope>NUCLEOTIDE SEQUENCE [LARGE SCALE GENOMIC DNA]</scope>
    <source>
        <strain evidence="3">EF01-2</strain>
        <plasmid evidence="3">Plasmid pVEIS01</plasmid>
    </source>
</reference>
<dbReference type="eggNOG" id="ENOG5033MG5">
    <property type="taxonomic scope" value="Bacteria"/>
</dbReference>
<name>A1WSW9_VEREI</name>
<keyword evidence="2" id="KW-0614">Plasmid</keyword>
<gene>
    <name evidence="2" type="ordered locus">Veis_5040</name>
</gene>